<evidence type="ECO:0000313" key="2">
    <source>
        <dbReference type="Proteomes" id="UP000510821"/>
    </source>
</evidence>
<reference evidence="2" key="1">
    <citation type="submission" date="2020-07" db="EMBL/GenBank/DDBJ databases">
        <title>Metabolic diversity and evolutionary history of the archaeal phylum ###Micrarchaeota### uncovered from a freshwater lake metagenome.</title>
        <authorList>
            <person name="Kadnikov V.V."/>
            <person name="Savvichev A.S."/>
            <person name="Mardanov A.V."/>
            <person name="Beletsky A.V."/>
            <person name="Chupakov A.V."/>
            <person name="Kokryatskaya N.M."/>
            <person name="Pimenov N.V."/>
            <person name="Ravin N.V."/>
        </authorList>
    </citation>
    <scope>NUCLEOTIDE SEQUENCE [LARGE SCALE GENOMIC DNA]</scope>
</reference>
<accession>A0A7D6BG77</accession>
<gene>
    <name evidence="1" type="ORF">Sv326_1085</name>
</gene>
<sequence>MGLLAVLKSRVAREEPEKVFNKVKAEIDDPISVLKRKIISALEYTGNYQEVLLENGKIAEVEKMEKFARDRVRDALVHAGFIVPPSEVAGITWGDACFDAIGVSSKYLILGEVKWGEEVTESEVESLIGRAAEAEKRGRGRELVLFIASLRSLGGRARDTVEKCPKKKFVVSFEEVRPYDI</sequence>
<name>A0A7D6BG77_FERL1</name>
<organism evidence="1 2">
    <name type="scientific">Fermentimicrarchaeum limneticum</name>
    <dbReference type="NCBI Taxonomy" id="2795018"/>
    <lineage>
        <taxon>Archaea</taxon>
        <taxon>Candidatus Micrarchaeota</taxon>
        <taxon>Candidatus Fermentimicrarchaeales</taxon>
        <taxon>Candidatus Fermentimicrarchaeaceae</taxon>
        <taxon>Candidatus Fermentimicrarchaeum</taxon>
    </lineage>
</organism>
<dbReference type="Proteomes" id="UP000510821">
    <property type="component" value="Chromosome"/>
</dbReference>
<proteinExistence type="predicted"/>
<dbReference type="EMBL" id="CP058998">
    <property type="protein sequence ID" value="QLJ53260.1"/>
    <property type="molecule type" value="Genomic_DNA"/>
</dbReference>
<protein>
    <submittedName>
        <fullName evidence="1">Uncharacterized protein</fullName>
    </submittedName>
</protein>
<dbReference type="KEGG" id="flt:Sv326_1085"/>
<dbReference type="AlphaFoldDB" id="A0A7D6BG77"/>
<evidence type="ECO:0000313" key="1">
    <source>
        <dbReference type="EMBL" id="QLJ53260.1"/>
    </source>
</evidence>